<evidence type="ECO:0000256" key="1">
    <source>
        <dbReference type="SAM" id="MobiDB-lite"/>
    </source>
</evidence>
<name>A0A109LC45_PSEFL</name>
<comment type="caution">
    <text evidence="2">The sequence shown here is derived from an EMBL/GenBank/DDBJ whole genome shotgun (WGS) entry which is preliminary data.</text>
</comment>
<evidence type="ECO:0000313" key="2">
    <source>
        <dbReference type="EMBL" id="KWV84811.1"/>
    </source>
</evidence>
<organism evidence="2 3">
    <name type="scientific">Pseudomonas fluorescens</name>
    <dbReference type="NCBI Taxonomy" id="294"/>
    <lineage>
        <taxon>Bacteria</taxon>
        <taxon>Pseudomonadati</taxon>
        <taxon>Pseudomonadota</taxon>
        <taxon>Gammaproteobacteria</taxon>
        <taxon>Pseudomonadales</taxon>
        <taxon>Pseudomonadaceae</taxon>
        <taxon>Pseudomonas</taxon>
    </lineage>
</organism>
<sequence length="138" mass="14599">MHRQQLGTGGAFAAIKLLRIQAQHVNPETDRALGKAGLGIKDKILRPLFGLALGVGRVGEVAIEVGITQVERGLGVVDKAFGVGTQRQSDGQAAETEKAQASAGMTGGLTHSEAPFVLLFLLFDIRCRTTLSAIFARF</sequence>
<proteinExistence type="predicted"/>
<dbReference type="Proteomes" id="UP000061348">
    <property type="component" value="Unassembled WGS sequence"/>
</dbReference>
<feature type="region of interest" description="Disordered" evidence="1">
    <location>
        <begin position="87"/>
        <end position="106"/>
    </location>
</feature>
<dbReference type="PATRIC" id="fig|294.194.peg.6126"/>
<accession>A0A109LC45</accession>
<gene>
    <name evidence="2" type="ORF">PFLmoz3_05525</name>
</gene>
<reference evidence="2 3" key="1">
    <citation type="submission" date="2015-05" db="EMBL/GenBank/DDBJ databases">
        <title>A genomic and transcriptomic approach to investigate the blue pigment phenotype in Pseudomonas fluorescens.</title>
        <authorList>
            <person name="Andreani N.A."/>
            <person name="Cardazzo B."/>
        </authorList>
    </citation>
    <scope>NUCLEOTIDE SEQUENCE [LARGE SCALE GENOMIC DNA]</scope>
    <source>
        <strain evidence="2 3">Ps_22</strain>
    </source>
</reference>
<dbReference type="AlphaFoldDB" id="A0A109LC45"/>
<protein>
    <submittedName>
        <fullName evidence="2">Uncharacterized protein</fullName>
    </submittedName>
</protein>
<evidence type="ECO:0000313" key="3">
    <source>
        <dbReference type="Proteomes" id="UP000061348"/>
    </source>
</evidence>
<dbReference type="EMBL" id="LCYA01000152">
    <property type="protein sequence ID" value="KWV84811.1"/>
    <property type="molecule type" value="Genomic_DNA"/>
</dbReference>